<gene>
    <name evidence="1" type="ORF">ASZ90_003217</name>
</gene>
<proteinExistence type="predicted"/>
<reference evidence="1" key="1">
    <citation type="journal article" date="2015" name="Proc. Natl. Acad. Sci. U.S.A.">
        <title>Networks of energetic and metabolic interactions define dynamics in microbial communities.</title>
        <authorList>
            <person name="Embree M."/>
            <person name="Liu J.K."/>
            <person name="Al-Bassam M.M."/>
            <person name="Zengler K."/>
        </authorList>
    </citation>
    <scope>NUCLEOTIDE SEQUENCE</scope>
</reference>
<name>A0A0W8G187_9ZZZZ</name>
<accession>A0A0W8G187</accession>
<dbReference type="AlphaFoldDB" id="A0A0W8G187"/>
<comment type="caution">
    <text evidence="1">The sequence shown here is derived from an EMBL/GenBank/DDBJ whole genome shotgun (WGS) entry which is preliminary data.</text>
</comment>
<organism evidence="1">
    <name type="scientific">hydrocarbon metagenome</name>
    <dbReference type="NCBI Taxonomy" id="938273"/>
    <lineage>
        <taxon>unclassified sequences</taxon>
        <taxon>metagenomes</taxon>
        <taxon>ecological metagenomes</taxon>
    </lineage>
</organism>
<dbReference type="EMBL" id="LNQE01000385">
    <property type="protein sequence ID" value="KUG26936.1"/>
    <property type="molecule type" value="Genomic_DNA"/>
</dbReference>
<evidence type="ECO:0000313" key="1">
    <source>
        <dbReference type="EMBL" id="KUG26936.1"/>
    </source>
</evidence>
<sequence>MAENKMIYGKRLGNKSIKIYETEQGYRGVIKFYLLGFCYRKKSFVCSKYSEVEDYILEFKNQPERIH</sequence>
<protein>
    <submittedName>
        <fullName evidence="1">Uncharacterized protein</fullName>
    </submittedName>
</protein>